<sequence length="51" mass="5868">MNNDNKSHMIKSQTVKQQLDQLEKENPTKNRNKKGSTNEIQPIETDDGITQ</sequence>
<dbReference type="Proteomes" id="UP001164803">
    <property type="component" value="Chromosome"/>
</dbReference>
<dbReference type="EMBL" id="CP104064">
    <property type="protein sequence ID" value="WAH38390.1"/>
    <property type="molecule type" value="Genomic_DNA"/>
</dbReference>
<proteinExistence type="predicted"/>
<evidence type="ECO:0000313" key="3">
    <source>
        <dbReference type="Proteomes" id="UP001164803"/>
    </source>
</evidence>
<keyword evidence="3" id="KW-1185">Reference proteome</keyword>
<organism evidence="2 3">
    <name type="scientific">Alicyclobacillus dauci</name>
    <dbReference type="NCBI Taxonomy" id="1475485"/>
    <lineage>
        <taxon>Bacteria</taxon>
        <taxon>Bacillati</taxon>
        <taxon>Bacillota</taxon>
        <taxon>Bacilli</taxon>
        <taxon>Bacillales</taxon>
        <taxon>Alicyclobacillaceae</taxon>
        <taxon>Alicyclobacillus</taxon>
    </lineage>
</organism>
<feature type="compositionally biased region" description="Polar residues" evidence="1">
    <location>
        <begin position="1"/>
        <end position="20"/>
    </location>
</feature>
<evidence type="ECO:0000313" key="2">
    <source>
        <dbReference type="EMBL" id="WAH38390.1"/>
    </source>
</evidence>
<feature type="region of interest" description="Disordered" evidence="1">
    <location>
        <begin position="1"/>
        <end position="51"/>
    </location>
</feature>
<reference evidence="2" key="1">
    <citation type="submission" date="2022-08" db="EMBL/GenBank/DDBJ databases">
        <title>Alicyclobacillus dauci DSM2870, complete genome.</title>
        <authorList>
            <person name="Wang Q."/>
            <person name="Cai R."/>
            <person name="Wang Z."/>
        </authorList>
    </citation>
    <scope>NUCLEOTIDE SEQUENCE</scope>
    <source>
        <strain evidence="2">DSM 28700</strain>
    </source>
</reference>
<dbReference type="RefSeq" id="WP_268045956.1">
    <property type="nucleotide sequence ID" value="NZ_CP104064.1"/>
</dbReference>
<gene>
    <name evidence="2" type="ORF">NZD86_07900</name>
</gene>
<protein>
    <submittedName>
        <fullName evidence="2">Uncharacterized protein</fullName>
    </submittedName>
</protein>
<name>A0ABY6Z8K9_9BACL</name>
<accession>A0ABY6Z8K9</accession>
<evidence type="ECO:0000256" key="1">
    <source>
        <dbReference type="SAM" id="MobiDB-lite"/>
    </source>
</evidence>